<dbReference type="PANTHER" id="PTHR30270:SF0">
    <property type="entry name" value="THIAMINE-MONOPHOSPHATE KINASE"/>
    <property type="match status" value="1"/>
</dbReference>
<feature type="domain" description="PurM-like C-terminal" evidence="3">
    <location>
        <begin position="152"/>
        <end position="302"/>
    </location>
</feature>
<dbReference type="GO" id="GO:0000287">
    <property type="term" value="F:magnesium ion binding"/>
    <property type="evidence" value="ECO:0007669"/>
    <property type="project" value="UniProtKB-UniRule"/>
</dbReference>
<dbReference type="GO" id="GO:0009030">
    <property type="term" value="F:thiamine-phosphate kinase activity"/>
    <property type="evidence" value="ECO:0007669"/>
    <property type="project" value="UniProtKB-UniRule"/>
</dbReference>
<dbReference type="InterPro" id="IPR036676">
    <property type="entry name" value="PurM-like_C_sf"/>
</dbReference>
<evidence type="ECO:0000313" key="5">
    <source>
        <dbReference type="Proteomes" id="UP000676917"/>
    </source>
</evidence>
<feature type="binding site" evidence="1">
    <location>
        <position position="30"/>
    </location>
    <ligand>
        <name>Mg(2+)</name>
        <dbReference type="ChEBI" id="CHEBI:18420"/>
        <label>3</label>
    </ligand>
</feature>
<dbReference type="InterPro" id="IPR010918">
    <property type="entry name" value="PurM-like_C_dom"/>
</dbReference>
<comment type="caution">
    <text evidence="4">The sequence shown here is derived from an EMBL/GenBank/DDBJ whole genome shotgun (WGS) entry which is preliminary data.</text>
</comment>
<feature type="binding site" evidence="1">
    <location>
        <position position="53"/>
    </location>
    <ligand>
        <name>substrate</name>
    </ligand>
</feature>
<comment type="catalytic activity">
    <reaction evidence="1">
        <text>thiamine phosphate + ATP = thiamine diphosphate + ADP</text>
        <dbReference type="Rhea" id="RHEA:15913"/>
        <dbReference type="ChEBI" id="CHEBI:30616"/>
        <dbReference type="ChEBI" id="CHEBI:37575"/>
        <dbReference type="ChEBI" id="CHEBI:58937"/>
        <dbReference type="ChEBI" id="CHEBI:456216"/>
        <dbReference type="EC" id="2.7.4.16"/>
    </reaction>
</comment>
<proteinExistence type="inferred from homology"/>
<evidence type="ECO:0000259" key="3">
    <source>
        <dbReference type="Pfam" id="PF02769"/>
    </source>
</evidence>
<accession>A0A919X8U3</accession>
<feature type="binding site" evidence="1">
    <location>
        <position position="75"/>
    </location>
    <ligand>
        <name>Mg(2+)</name>
        <dbReference type="ChEBI" id="CHEBI:18420"/>
        <label>2</label>
    </ligand>
</feature>
<dbReference type="SUPFAM" id="SSF56042">
    <property type="entry name" value="PurM C-terminal domain-like"/>
    <property type="match status" value="1"/>
</dbReference>
<feature type="binding site" evidence="1">
    <location>
        <position position="46"/>
    </location>
    <ligand>
        <name>Mg(2+)</name>
        <dbReference type="ChEBI" id="CHEBI:18420"/>
        <label>2</label>
    </ligand>
</feature>
<feature type="binding site" evidence="1">
    <location>
        <position position="75"/>
    </location>
    <ligand>
        <name>Mg(2+)</name>
        <dbReference type="ChEBI" id="CHEBI:18420"/>
        <label>4</label>
    </ligand>
</feature>
<dbReference type="SUPFAM" id="SSF55326">
    <property type="entry name" value="PurM N-terminal domain-like"/>
    <property type="match status" value="1"/>
</dbReference>
<reference evidence="4" key="1">
    <citation type="submission" date="2021-03" db="EMBL/GenBank/DDBJ databases">
        <title>Antimicrobial resistance genes in bacteria isolated from Japanese honey, and their potential for conferring macrolide and lincosamide resistance in the American foulbrood pathogen Paenibacillus larvae.</title>
        <authorList>
            <person name="Okamoto M."/>
            <person name="Kumagai M."/>
            <person name="Kanamori H."/>
            <person name="Takamatsu D."/>
        </authorList>
    </citation>
    <scope>NUCLEOTIDE SEQUENCE</scope>
    <source>
        <strain evidence="4">J43TS3</strain>
    </source>
</reference>
<dbReference type="Gene3D" id="3.30.1330.10">
    <property type="entry name" value="PurM-like, N-terminal domain"/>
    <property type="match status" value="1"/>
</dbReference>
<feature type="binding site" evidence="1">
    <location>
        <position position="262"/>
    </location>
    <ligand>
        <name>substrate</name>
    </ligand>
</feature>
<evidence type="ECO:0000259" key="2">
    <source>
        <dbReference type="Pfam" id="PF00586"/>
    </source>
</evidence>
<feature type="binding site" evidence="1">
    <location>
        <position position="75"/>
    </location>
    <ligand>
        <name>Mg(2+)</name>
        <dbReference type="ChEBI" id="CHEBI:18420"/>
        <label>3</label>
    </ligand>
</feature>
<dbReference type="GO" id="GO:0009228">
    <property type="term" value="P:thiamine biosynthetic process"/>
    <property type="evidence" value="ECO:0007669"/>
    <property type="project" value="UniProtKB-KW"/>
</dbReference>
<dbReference type="HAMAP" id="MF_02128">
    <property type="entry name" value="TMP_kinase"/>
    <property type="match status" value="1"/>
</dbReference>
<keyword evidence="1" id="KW-0808">Transferase</keyword>
<feature type="binding site" evidence="1">
    <location>
        <position position="123"/>
    </location>
    <ligand>
        <name>Mg(2+)</name>
        <dbReference type="ChEBI" id="CHEBI:18420"/>
        <label>1</label>
    </ligand>
</feature>
<comment type="caution">
    <text evidence="1">Lacks conserved residue(s) required for the propagation of feature annotation.</text>
</comment>
<dbReference type="EC" id="2.7.4.16" evidence="1"/>
<dbReference type="InterPro" id="IPR016188">
    <property type="entry name" value="PurM-like_N"/>
</dbReference>
<feature type="binding site" evidence="1">
    <location>
        <position position="148"/>
    </location>
    <ligand>
        <name>ATP</name>
        <dbReference type="ChEBI" id="CHEBI:30616"/>
    </ligand>
</feature>
<dbReference type="GO" id="GO:0005524">
    <property type="term" value="F:ATP binding"/>
    <property type="evidence" value="ECO:0007669"/>
    <property type="project" value="UniProtKB-UniRule"/>
</dbReference>
<feature type="binding site" evidence="1">
    <location>
        <position position="214"/>
    </location>
    <ligand>
        <name>ATP</name>
        <dbReference type="ChEBI" id="CHEBI:30616"/>
    </ligand>
</feature>
<keyword evidence="1 4" id="KW-0418">Kinase</keyword>
<gene>
    <name evidence="1 4" type="primary">thiL</name>
    <name evidence="4" type="ORF">J43TS3_27380</name>
</gene>
<feature type="binding site" evidence="1">
    <location>
        <position position="321"/>
    </location>
    <ligand>
        <name>substrate</name>
    </ligand>
</feature>
<feature type="binding site" evidence="1">
    <location>
        <position position="44"/>
    </location>
    <ligand>
        <name>Mg(2+)</name>
        <dbReference type="ChEBI" id="CHEBI:18420"/>
        <label>4</label>
    </ligand>
</feature>
<dbReference type="AlphaFoldDB" id="A0A919X8U3"/>
<feature type="domain" description="PurM-like N-terminal" evidence="2">
    <location>
        <begin position="28"/>
        <end position="138"/>
    </location>
</feature>
<feature type="binding site" evidence="1">
    <location>
        <position position="46"/>
    </location>
    <ligand>
        <name>Mg(2+)</name>
        <dbReference type="ChEBI" id="CHEBI:18420"/>
        <label>1</label>
    </ligand>
</feature>
<name>A0A919X8U3_9BACI</name>
<dbReference type="PANTHER" id="PTHR30270">
    <property type="entry name" value="THIAMINE-MONOPHOSPHATE KINASE"/>
    <property type="match status" value="1"/>
</dbReference>
<comment type="pathway">
    <text evidence="1">Cofactor biosynthesis; thiamine diphosphate biosynthesis; thiamine diphosphate from thiamine phosphate: step 1/1.</text>
</comment>
<keyword evidence="1" id="KW-0067">ATP-binding</keyword>
<feature type="binding site" evidence="1">
    <location>
        <position position="215"/>
    </location>
    <ligand>
        <name>Mg(2+)</name>
        <dbReference type="ChEBI" id="CHEBI:18420"/>
        <label>5</label>
    </ligand>
</feature>
<comment type="similarity">
    <text evidence="1">Belongs to the thiamine-monophosphate kinase family.</text>
</comment>
<dbReference type="Pfam" id="PF00586">
    <property type="entry name" value="AIRS"/>
    <property type="match status" value="1"/>
</dbReference>
<evidence type="ECO:0000256" key="1">
    <source>
        <dbReference type="HAMAP-Rule" id="MF_02128"/>
    </source>
</evidence>
<dbReference type="Gene3D" id="3.90.650.10">
    <property type="entry name" value="PurM-like C-terminal domain"/>
    <property type="match status" value="1"/>
</dbReference>
<comment type="function">
    <text evidence="1">Catalyzes the ATP-dependent phosphorylation of thiamine-monophosphate (TMP) to form thiamine-pyrophosphate (TPP), the active form of vitamin B1.</text>
</comment>
<dbReference type="CDD" id="cd02194">
    <property type="entry name" value="ThiL"/>
    <property type="match status" value="1"/>
</dbReference>
<evidence type="ECO:0000313" key="4">
    <source>
        <dbReference type="EMBL" id="GIO28127.1"/>
    </source>
</evidence>
<dbReference type="InterPro" id="IPR036921">
    <property type="entry name" value="PurM-like_N_sf"/>
</dbReference>
<dbReference type="Pfam" id="PF02769">
    <property type="entry name" value="AIRS_C"/>
    <property type="match status" value="1"/>
</dbReference>
<feature type="binding site" evidence="1">
    <location>
        <position position="30"/>
    </location>
    <ligand>
        <name>Mg(2+)</name>
        <dbReference type="ChEBI" id="CHEBI:18420"/>
        <label>4</label>
    </ligand>
</feature>
<dbReference type="Proteomes" id="UP000676917">
    <property type="component" value="Unassembled WGS sequence"/>
</dbReference>
<feature type="binding site" evidence="1">
    <location>
        <begin position="122"/>
        <end position="123"/>
    </location>
    <ligand>
        <name>ATP</name>
        <dbReference type="ChEBI" id="CHEBI:30616"/>
    </ligand>
</feature>
<keyword evidence="5" id="KW-1185">Reference proteome</keyword>
<dbReference type="PIRSF" id="PIRSF005303">
    <property type="entry name" value="Thiam_monoph_kin"/>
    <property type="match status" value="1"/>
</dbReference>
<sequence length="326" mass="36679">MIAMDEFSFIDTIKQSIYKQSTLLKGIGDDAAVFDSYEQEIVISKDMFVENVHFAKHTMKSYHIGYKALAANLSDMAAMGAKPAFYLVAISIPRDWEMTEVHSIFQGMRDLADLFNMDLIGGDTVSGKELVISITVIGYGEKDRIRYRSLAQKGDIVFVTGFLGDSQAGLYILNHPGNYKERSYFINKHQMPFPRVDFALGLESLLRVSLNDISDGIASEANEIAEASNVTLVLEEANIPVHPAFDQFNPKLQYNWKMFGGEDFELMGTVPKKDWDKLLLIAERNNVQVTPIGYVTSKQELGYVLIDNGSNKMERLDKTGYNHLSR</sequence>
<dbReference type="EMBL" id="BORP01000005">
    <property type="protein sequence ID" value="GIO28127.1"/>
    <property type="molecule type" value="Genomic_DNA"/>
</dbReference>
<organism evidence="4 5">
    <name type="scientific">Ornithinibacillus bavariensis</name>
    <dbReference type="NCBI Taxonomy" id="545502"/>
    <lineage>
        <taxon>Bacteria</taxon>
        <taxon>Bacillati</taxon>
        <taxon>Bacillota</taxon>
        <taxon>Bacilli</taxon>
        <taxon>Bacillales</taxon>
        <taxon>Bacillaceae</taxon>
        <taxon>Ornithinibacillus</taxon>
    </lineage>
</organism>
<dbReference type="GO" id="GO:0009229">
    <property type="term" value="P:thiamine diphosphate biosynthetic process"/>
    <property type="evidence" value="ECO:0007669"/>
    <property type="project" value="UniProtKB-UniRule"/>
</dbReference>
<feature type="binding site" evidence="1">
    <location>
        <position position="212"/>
    </location>
    <ligand>
        <name>Mg(2+)</name>
        <dbReference type="ChEBI" id="CHEBI:18420"/>
        <label>3</label>
    </ligand>
</feature>
<keyword evidence="1" id="KW-0479">Metal-binding</keyword>
<protein>
    <recommendedName>
        <fullName evidence="1">Thiamine-monophosphate kinase</fullName>
        <shortName evidence="1">TMP kinase</shortName>
        <shortName evidence="1">Thiamine-phosphate kinase</shortName>
        <ecNumber evidence="1">2.7.4.16</ecNumber>
    </recommendedName>
</protein>
<keyword evidence="1" id="KW-0784">Thiamine biosynthesis</keyword>
<comment type="miscellaneous">
    <text evidence="1">Reaction mechanism of ThiL seems to utilize a direct, inline transfer of the gamma-phosphate of ATP to TMP rather than a phosphorylated enzyme intermediate.</text>
</comment>
<keyword evidence="1" id="KW-0547">Nucleotide-binding</keyword>
<dbReference type="InterPro" id="IPR006283">
    <property type="entry name" value="ThiL-like"/>
</dbReference>
<keyword evidence="1" id="KW-0460">Magnesium</keyword>
<dbReference type="NCBIfam" id="TIGR01379">
    <property type="entry name" value="thiL"/>
    <property type="match status" value="1"/>
</dbReference>